<feature type="compositionally biased region" description="Polar residues" evidence="11">
    <location>
        <begin position="461"/>
        <end position="474"/>
    </location>
</feature>
<dbReference type="SMART" id="SM00409">
    <property type="entry name" value="IG"/>
    <property type="match status" value="2"/>
</dbReference>
<keyword evidence="7" id="KW-1015">Disulfide bond</keyword>
<feature type="domain" description="Alpha-type protein kinase" evidence="13">
    <location>
        <begin position="1579"/>
        <end position="1761"/>
    </location>
</feature>
<feature type="compositionally biased region" description="Basic and acidic residues" evidence="11">
    <location>
        <begin position="760"/>
        <end position="769"/>
    </location>
</feature>
<dbReference type="PROSITE" id="PS50835">
    <property type="entry name" value="IG_LIKE"/>
    <property type="match status" value="2"/>
</dbReference>
<dbReference type="InterPro" id="IPR007110">
    <property type="entry name" value="Ig-like_dom"/>
</dbReference>
<comment type="similarity">
    <text evidence="1">Belongs to the protein kinase superfamily. Alpha-type protein kinase family. ALPK subfamily.</text>
</comment>
<dbReference type="PANTHER" id="PTHR47091:SF1">
    <property type="entry name" value="ALPHA-PROTEIN KINASE 3"/>
    <property type="match status" value="1"/>
</dbReference>
<keyword evidence="3" id="KW-0723">Serine/threonine-protein kinase</keyword>
<evidence type="ECO:0000256" key="9">
    <source>
        <dbReference type="ARBA" id="ARBA00047899"/>
    </source>
</evidence>
<feature type="compositionally biased region" description="Basic and acidic residues" evidence="11">
    <location>
        <begin position="1445"/>
        <end position="1454"/>
    </location>
</feature>
<gene>
    <name evidence="14" type="ORF">AALO_G00148450</name>
</gene>
<dbReference type="FunFam" id="2.60.40.10:FF:000069">
    <property type="entry name" value="Alpha-protein kinase 3"/>
    <property type="match status" value="1"/>
</dbReference>
<dbReference type="Pfam" id="PF07679">
    <property type="entry name" value="I-set"/>
    <property type="match status" value="1"/>
</dbReference>
<feature type="compositionally biased region" description="Basic and acidic residues" evidence="11">
    <location>
        <begin position="583"/>
        <end position="602"/>
    </location>
</feature>
<feature type="domain" description="Ig-like" evidence="12">
    <location>
        <begin position="1463"/>
        <end position="1551"/>
    </location>
</feature>
<dbReference type="SUPFAM" id="SSF48726">
    <property type="entry name" value="Immunoglobulin"/>
    <property type="match status" value="2"/>
</dbReference>
<comment type="catalytic activity">
    <reaction evidence="9">
        <text>L-threonyl-[protein] + ATP = O-phospho-L-threonyl-[protein] + ADP + H(+)</text>
        <dbReference type="Rhea" id="RHEA:46608"/>
        <dbReference type="Rhea" id="RHEA-COMP:11060"/>
        <dbReference type="Rhea" id="RHEA-COMP:11605"/>
        <dbReference type="ChEBI" id="CHEBI:15378"/>
        <dbReference type="ChEBI" id="CHEBI:30013"/>
        <dbReference type="ChEBI" id="CHEBI:30616"/>
        <dbReference type="ChEBI" id="CHEBI:61977"/>
        <dbReference type="ChEBI" id="CHEBI:456216"/>
        <dbReference type="EC" id="2.7.11.1"/>
    </reaction>
</comment>
<dbReference type="InterPro" id="IPR004166">
    <property type="entry name" value="a-kinase_dom"/>
</dbReference>
<evidence type="ECO:0000256" key="8">
    <source>
        <dbReference type="ARBA" id="ARBA00023319"/>
    </source>
</evidence>
<feature type="compositionally biased region" description="Basic and acidic residues" evidence="11">
    <location>
        <begin position="818"/>
        <end position="843"/>
    </location>
</feature>
<feature type="compositionally biased region" description="Polar residues" evidence="11">
    <location>
        <begin position="316"/>
        <end position="327"/>
    </location>
</feature>
<feature type="region of interest" description="Disordered" evidence="11">
    <location>
        <begin position="305"/>
        <end position="474"/>
    </location>
</feature>
<proteinExistence type="inferred from homology"/>
<dbReference type="InterPro" id="IPR003598">
    <property type="entry name" value="Ig_sub2"/>
</dbReference>
<feature type="compositionally biased region" description="Acidic residues" evidence="11">
    <location>
        <begin position="234"/>
        <end position="244"/>
    </location>
</feature>
<evidence type="ECO:0000313" key="15">
    <source>
        <dbReference type="Proteomes" id="UP000823561"/>
    </source>
</evidence>
<dbReference type="GO" id="GO:0004674">
    <property type="term" value="F:protein serine/threonine kinase activity"/>
    <property type="evidence" value="ECO:0007669"/>
    <property type="project" value="UniProtKB-KW"/>
</dbReference>
<dbReference type="Gene3D" id="2.60.40.10">
    <property type="entry name" value="Immunoglobulins"/>
    <property type="match status" value="2"/>
</dbReference>
<evidence type="ECO:0000256" key="3">
    <source>
        <dbReference type="ARBA" id="ARBA00022527"/>
    </source>
</evidence>
<feature type="region of interest" description="Disordered" evidence="11">
    <location>
        <begin position="1307"/>
        <end position="1361"/>
    </location>
</feature>
<dbReference type="SMART" id="SM00811">
    <property type="entry name" value="Alpha_kinase"/>
    <property type="match status" value="1"/>
</dbReference>
<feature type="domain" description="Ig-like" evidence="12">
    <location>
        <begin position="74"/>
        <end position="165"/>
    </location>
</feature>
<protein>
    <recommendedName>
        <fullName evidence="2">non-specific serine/threonine protein kinase</fullName>
        <ecNumber evidence="2">2.7.11.1</ecNumber>
    </recommendedName>
</protein>
<evidence type="ECO:0000256" key="1">
    <source>
        <dbReference type="ARBA" id="ARBA00008651"/>
    </source>
</evidence>
<feature type="compositionally biased region" description="Basic and acidic residues" evidence="11">
    <location>
        <begin position="190"/>
        <end position="204"/>
    </location>
</feature>
<name>A0AAV6GHP2_9TELE</name>
<dbReference type="InterPro" id="IPR003599">
    <property type="entry name" value="Ig_sub"/>
</dbReference>
<dbReference type="InterPro" id="IPR011009">
    <property type="entry name" value="Kinase-like_dom_sf"/>
</dbReference>
<evidence type="ECO:0000256" key="5">
    <source>
        <dbReference type="ARBA" id="ARBA00022737"/>
    </source>
</evidence>
<feature type="compositionally biased region" description="Pro residues" evidence="11">
    <location>
        <begin position="506"/>
        <end position="517"/>
    </location>
</feature>
<feature type="compositionally biased region" description="Basic and acidic residues" evidence="11">
    <location>
        <begin position="1084"/>
        <end position="1104"/>
    </location>
</feature>
<feature type="compositionally biased region" description="Polar residues" evidence="11">
    <location>
        <begin position="721"/>
        <end position="751"/>
    </location>
</feature>
<dbReference type="EC" id="2.7.11.1" evidence="2"/>
<keyword evidence="15" id="KW-1185">Reference proteome</keyword>
<feature type="region of interest" description="Disordered" evidence="11">
    <location>
        <begin position="487"/>
        <end position="696"/>
    </location>
</feature>
<evidence type="ECO:0000256" key="10">
    <source>
        <dbReference type="ARBA" id="ARBA00048679"/>
    </source>
</evidence>
<keyword evidence="5" id="KW-0677">Repeat</keyword>
<evidence type="ECO:0000256" key="4">
    <source>
        <dbReference type="ARBA" id="ARBA00022679"/>
    </source>
</evidence>
<feature type="region of interest" description="Disordered" evidence="11">
    <location>
        <begin position="1"/>
        <end position="50"/>
    </location>
</feature>
<sequence>MTSRRPMTRSYSGNGRSNSLNEEDSAPSSRAESRNYLSNVRPENSYSRHRYSHYRPTRSTFCTVMSQLTEETQPCFETTIKSKAVSESCNVKFTCIVTGNPAPELTWYRDDVELDRYCGLPKYEIFRNGKTHTLHIYKCTVDDAAIYQASARNSKGIVSCSGVLEVGDMSEYKIHQRFFSKLKQKAELKRREMDEGRRRERENAQQEQQNILTQDRIMRKRRTPDSLNSSDSVQEAEETAEESMEAVPAETPAEETNGEAMETVVDSNVVQENGNQGANHVSNSVEIVTVKVPNKEKLAKKKIRISNGFDEGMVDSGQTDSVLGNENHTNEEDMSLAQYLSQSVQSQATDDKQSSVPAQTPMEVAAQHEKEKQAQQEKEKEIEHENEREREKEKQHEKEREREKERQCKKEREKERERLQKKEELRQREKERERAKEMERANQMEEAKKTAGKAESKQSAKKSNSDPQQKSALSTVLTSLKDIFFGRGKNKLEEAPEETSWDRDYPPAPPDPYPYNPPTEQATAMEVDKQPINTNDQTVKDIAEGSRSPQLPKSLRMHNGYGITEINTVEHSLAPQIPPEASTEEHVMAKEDEVGPSAKEEPASPSPSTPQPASPSPPLPQPAPPSPPTHQPASPSPPLPQPAPPSPPTPQPAPSSPPTPQPAPPSLPTPQAKDDQTVQSGRYESPVQEGNATAVLVRDKEDQAFFIEPVTGDGGDMLSLQGPSRHSGQTPGPSMTDQVAVNLESTDSHGTISDLPIATEPEKKEEMRVNEAVVECEFTVQRTDTTLPAGEGPEPSESEELHVDTAITGSVSEICTTTKEEESTAVEEKIEESEKKVTEASGPEKKLQVEMIFQEKISDSKSDLLEVSSGSPPLGDALGNSEEMVTAASAELSKDVSRAVEGQKLVSSPTESKVEVEEMETEVCTEEATEGSDYLVTTADIIPPASELQTKEDRKVLSLPEDTSTISEETLSEGNVPDVEVPCSPLTTVPVIKISANEETQDQQPVNMPSINILITEPEETKPVVVVTRHLAGLQGDATQLSDPMIVEPSATVVSTAVGVPPTPESSGNAGVLPPMRGMQEVVQPHESKRMSLEKETEHAETSSKLDSSSIPIITHAKTDSVTPSSHEARDNTVHVASTTAPQEEPPKKPAFVPPPIAITCADNSPEMINVNNDKQGKEMESLTAILWGVKNNIDQENYVAVPEKVSNAKDQTRTESVSAPPLNALKPAEAEPIFPVPTVQAKTPQISISDTDKMDVPKEADVSVDRLKKDKQVVEKFGVTAQLPPMMSPSSLRRLMAKGLFGTDSPTVTSIPAITVDTEGRGEENSGGSTPSSVLSCESSPKVRRKDSPSPIPAATPEELALGARRKIFLSKSKAEEADSAASPDAQGKREAPYMSPSQARRAAFLQAHPGQQTPPMERRSPLLSRRKATLEVPKVQETPEEPEPVKTEAKPAEKLDPFKAPQVIRKIRGEPFSDATGHLKLWCQFFNVLSDSTITWYRDEVELLEVKRSAGDESQVALAIVQASNRDCGVFACTIKNEFGTDTTDFLLSTDILAEFLLRDELEGKEEIEMTPLLFTKGLADPGGWGDKFFGRIMTEEMHLGEGFTHKACRVKVIYGMDPIFESGSTCITKVRNFIAYGTKEESQLIEKNLETTKQLCRMQSIIREYCKIFAAEARVIENFGPALEVNPVHLMYRPANTVPYTTVEAELKGTYHRYCFMDTSGRLITRNTSEVEQKCNAFQHWIHQWTNGNLLVTQLEGS</sequence>
<dbReference type="SMART" id="SM00408">
    <property type="entry name" value="IGc2"/>
    <property type="match status" value="2"/>
</dbReference>
<comment type="catalytic activity">
    <reaction evidence="10">
        <text>L-seryl-[protein] + ATP = O-phospho-L-seryl-[protein] + ADP + H(+)</text>
        <dbReference type="Rhea" id="RHEA:17989"/>
        <dbReference type="Rhea" id="RHEA-COMP:9863"/>
        <dbReference type="Rhea" id="RHEA-COMP:11604"/>
        <dbReference type="ChEBI" id="CHEBI:15378"/>
        <dbReference type="ChEBI" id="CHEBI:29999"/>
        <dbReference type="ChEBI" id="CHEBI:30616"/>
        <dbReference type="ChEBI" id="CHEBI:83421"/>
        <dbReference type="ChEBI" id="CHEBI:456216"/>
        <dbReference type="EC" id="2.7.11.1"/>
    </reaction>
</comment>
<dbReference type="GO" id="GO:0055013">
    <property type="term" value="P:cardiac muscle cell development"/>
    <property type="evidence" value="ECO:0007669"/>
    <property type="project" value="TreeGrafter"/>
</dbReference>
<evidence type="ECO:0000259" key="12">
    <source>
        <dbReference type="PROSITE" id="PS50835"/>
    </source>
</evidence>
<feature type="region of interest" description="Disordered" evidence="11">
    <location>
        <begin position="190"/>
        <end position="259"/>
    </location>
</feature>
<feature type="region of interest" description="Disordered" evidence="11">
    <location>
        <begin position="709"/>
        <end position="843"/>
    </location>
</feature>
<feature type="region of interest" description="Disordered" evidence="11">
    <location>
        <begin position="1084"/>
        <end position="1154"/>
    </location>
</feature>
<dbReference type="InterPro" id="IPR036179">
    <property type="entry name" value="Ig-like_dom_sf"/>
</dbReference>
<feature type="compositionally biased region" description="Polar residues" evidence="11">
    <location>
        <begin position="1"/>
        <end position="45"/>
    </location>
</feature>
<dbReference type="InterPro" id="IPR013098">
    <property type="entry name" value="Ig_I-set"/>
</dbReference>
<dbReference type="Gene3D" id="3.20.200.10">
    <property type="entry name" value="MHCK/EF2 kinase"/>
    <property type="match status" value="1"/>
</dbReference>
<dbReference type="Proteomes" id="UP000823561">
    <property type="component" value="Chromosome 11"/>
</dbReference>
<dbReference type="GO" id="GO:0005524">
    <property type="term" value="F:ATP binding"/>
    <property type="evidence" value="ECO:0007669"/>
    <property type="project" value="InterPro"/>
</dbReference>
<evidence type="ECO:0000256" key="7">
    <source>
        <dbReference type="ARBA" id="ARBA00023157"/>
    </source>
</evidence>
<keyword evidence="8" id="KW-0393">Immunoglobulin domain</keyword>
<feature type="region of interest" description="Disordered" evidence="11">
    <location>
        <begin position="1374"/>
        <end position="1454"/>
    </location>
</feature>
<feature type="compositionally biased region" description="Basic and acidic residues" evidence="11">
    <location>
        <begin position="366"/>
        <end position="458"/>
    </location>
</feature>
<dbReference type="GO" id="GO:0005634">
    <property type="term" value="C:nucleus"/>
    <property type="evidence" value="ECO:0007669"/>
    <property type="project" value="TreeGrafter"/>
</dbReference>
<feature type="compositionally biased region" description="Basic and acidic residues" evidence="11">
    <location>
        <begin position="490"/>
        <end position="505"/>
    </location>
</feature>
<keyword evidence="4" id="KW-0808">Transferase</keyword>
<dbReference type="EMBL" id="JADWDJ010000011">
    <property type="protein sequence ID" value="KAG5273170.1"/>
    <property type="molecule type" value="Genomic_DNA"/>
</dbReference>
<comment type="caution">
    <text evidence="14">The sequence shown here is derived from an EMBL/GenBank/DDBJ whole genome shotgun (WGS) entry which is preliminary data.</text>
</comment>
<dbReference type="PANTHER" id="PTHR47091">
    <property type="entry name" value="ALPHA-PROTEIN KINASE 2-RELATED"/>
    <property type="match status" value="1"/>
</dbReference>
<dbReference type="PROSITE" id="PS51158">
    <property type="entry name" value="ALPHA_KINASE"/>
    <property type="match status" value="1"/>
</dbReference>
<reference evidence="14" key="1">
    <citation type="submission" date="2020-10" db="EMBL/GenBank/DDBJ databases">
        <title>Chromosome-scale genome assembly of the Allis shad, Alosa alosa.</title>
        <authorList>
            <person name="Margot Z."/>
            <person name="Christophe K."/>
            <person name="Cabau C."/>
            <person name="Louis A."/>
            <person name="Berthelot C."/>
            <person name="Parey E."/>
            <person name="Roest Crollius H."/>
            <person name="Montfort J."/>
            <person name="Robinson-Rechavi M."/>
            <person name="Bucao C."/>
            <person name="Bouchez O."/>
            <person name="Gislard M."/>
            <person name="Lluch J."/>
            <person name="Milhes M."/>
            <person name="Lampietro C."/>
            <person name="Lopez Roques C."/>
            <person name="Donnadieu C."/>
            <person name="Braasch I."/>
            <person name="Desvignes T."/>
            <person name="Postlethwait J."/>
            <person name="Bobe J."/>
            <person name="Guiguen Y."/>
        </authorList>
    </citation>
    <scope>NUCLEOTIDE SEQUENCE</scope>
    <source>
        <strain evidence="14">M-15738</strain>
        <tissue evidence="14">Blood</tissue>
    </source>
</reference>
<feature type="compositionally biased region" description="Polar residues" evidence="11">
    <location>
        <begin position="338"/>
        <end position="358"/>
    </location>
</feature>
<evidence type="ECO:0000313" key="14">
    <source>
        <dbReference type="EMBL" id="KAG5273170.1"/>
    </source>
</evidence>
<evidence type="ECO:0000259" key="13">
    <source>
        <dbReference type="PROSITE" id="PS51158"/>
    </source>
</evidence>
<dbReference type="SUPFAM" id="SSF56112">
    <property type="entry name" value="Protein kinase-like (PK-like)"/>
    <property type="match status" value="1"/>
</dbReference>
<organism evidence="14 15">
    <name type="scientific">Alosa alosa</name>
    <name type="common">allis shad</name>
    <dbReference type="NCBI Taxonomy" id="278164"/>
    <lineage>
        <taxon>Eukaryota</taxon>
        <taxon>Metazoa</taxon>
        <taxon>Chordata</taxon>
        <taxon>Craniata</taxon>
        <taxon>Vertebrata</taxon>
        <taxon>Euteleostomi</taxon>
        <taxon>Actinopterygii</taxon>
        <taxon>Neopterygii</taxon>
        <taxon>Teleostei</taxon>
        <taxon>Clupei</taxon>
        <taxon>Clupeiformes</taxon>
        <taxon>Clupeoidei</taxon>
        <taxon>Clupeidae</taxon>
        <taxon>Alosa</taxon>
    </lineage>
</organism>
<evidence type="ECO:0000256" key="6">
    <source>
        <dbReference type="ARBA" id="ARBA00022777"/>
    </source>
</evidence>
<feature type="compositionally biased region" description="Polar residues" evidence="11">
    <location>
        <begin position="1327"/>
        <end position="1340"/>
    </location>
</feature>
<dbReference type="Pfam" id="PF02816">
    <property type="entry name" value="Alpha_kinase"/>
    <property type="match status" value="1"/>
</dbReference>
<accession>A0AAV6GHP2</accession>
<evidence type="ECO:0000256" key="2">
    <source>
        <dbReference type="ARBA" id="ARBA00012513"/>
    </source>
</evidence>
<keyword evidence="6" id="KW-0418">Kinase</keyword>
<dbReference type="InterPro" id="IPR013783">
    <property type="entry name" value="Ig-like_fold"/>
</dbReference>
<feature type="compositionally biased region" description="Pro residues" evidence="11">
    <location>
        <begin position="604"/>
        <end position="668"/>
    </location>
</feature>
<evidence type="ECO:0000256" key="11">
    <source>
        <dbReference type="SAM" id="MobiDB-lite"/>
    </source>
</evidence>